<name>A0A4C1YZ35_EUMVA</name>
<dbReference type="OrthoDB" id="10017160at2759"/>
<dbReference type="Proteomes" id="UP000299102">
    <property type="component" value="Unassembled WGS sequence"/>
</dbReference>
<keyword evidence="2" id="KW-1185">Reference proteome</keyword>
<proteinExistence type="predicted"/>
<evidence type="ECO:0000313" key="2">
    <source>
        <dbReference type="Proteomes" id="UP000299102"/>
    </source>
</evidence>
<dbReference type="AlphaFoldDB" id="A0A4C1YZ35"/>
<protein>
    <submittedName>
        <fullName evidence="1">Uncharacterized protein</fullName>
    </submittedName>
</protein>
<evidence type="ECO:0000313" key="1">
    <source>
        <dbReference type="EMBL" id="GBP81731.1"/>
    </source>
</evidence>
<reference evidence="1 2" key="1">
    <citation type="journal article" date="2019" name="Commun. Biol.">
        <title>The bagworm genome reveals a unique fibroin gene that provides high tensile strength.</title>
        <authorList>
            <person name="Kono N."/>
            <person name="Nakamura H."/>
            <person name="Ohtoshi R."/>
            <person name="Tomita M."/>
            <person name="Numata K."/>
            <person name="Arakawa K."/>
        </authorList>
    </citation>
    <scope>NUCLEOTIDE SEQUENCE [LARGE SCALE GENOMIC DNA]</scope>
</reference>
<dbReference type="EMBL" id="BGZK01001527">
    <property type="protein sequence ID" value="GBP81731.1"/>
    <property type="molecule type" value="Genomic_DNA"/>
</dbReference>
<comment type="caution">
    <text evidence="1">The sequence shown here is derived from an EMBL/GenBank/DDBJ whole genome shotgun (WGS) entry which is preliminary data.</text>
</comment>
<accession>A0A4C1YZ35</accession>
<sequence>MRFRVALHSHWSKKIPTTRAERNLVVGRALHAAATPQKQVKILYKLFERGRINLTDDLREGRPSTATTEDISAVRLMIETEGKMTYQMIRTSLGIGAS</sequence>
<gene>
    <name evidence="1" type="ORF">EVAR_59670_1</name>
</gene>
<organism evidence="1 2">
    <name type="scientific">Eumeta variegata</name>
    <name type="common">Bagworm moth</name>
    <name type="synonym">Eumeta japonica</name>
    <dbReference type="NCBI Taxonomy" id="151549"/>
    <lineage>
        <taxon>Eukaryota</taxon>
        <taxon>Metazoa</taxon>
        <taxon>Ecdysozoa</taxon>
        <taxon>Arthropoda</taxon>
        <taxon>Hexapoda</taxon>
        <taxon>Insecta</taxon>
        <taxon>Pterygota</taxon>
        <taxon>Neoptera</taxon>
        <taxon>Endopterygota</taxon>
        <taxon>Lepidoptera</taxon>
        <taxon>Glossata</taxon>
        <taxon>Ditrysia</taxon>
        <taxon>Tineoidea</taxon>
        <taxon>Psychidae</taxon>
        <taxon>Oiketicinae</taxon>
        <taxon>Eumeta</taxon>
    </lineage>
</organism>